<dbReference type="Pfam" id="PF00654">
    <property type="entry name" value="Voltage_CLC"/>
    <property type="match status" value="1"/>
</dbReference>
<dbReference type="OrthoDB" id="9812438at2"/>
<feature type="transmembrane region" description="Helical" evidence="8">
    <location>
        <begin position="352"/>
        <end position="379"/>
    </location>
</feature>
<feature type="transmembrane region" description="Helical" evidence="8">
    <location>
        <begin position="322"/>
        <end position="346"/>
    </location>
</feature>
<feature type="transmembrane region" description="Helical" evidence="8">
    <location>
        <begin position="386"/>
        <end position="405"/>
    </location>
</feature>
<evidence type="ECO:0000256" key="3">
    <source>
        <dbReference type="ARBA" id="ARBA00022692"/>
    </source>
</evidence>
<dbReference type="PANTHER" id="PTHR45711:SF6">
    <property type="entry name" value="CHLORIDE CHANNEL PROTEIN"/>
    <property type="match status" value="1"/>
</dbReference>
<keyword evidence="2" id="KW-0813">Transport</keyword>
<evidence type="ECO:0000256" key="1">
    <source>
        <dbReference type="ARBA" id="ARBA00004141"/>
    </source>
</evidence>
<dbReference type="GO" id="GO:0008324">
    <property type="term" value="F:monoatomic cation transmembrane transporter activity"/>
    <property type="evidence" value="ECO:0007669"/>
    <property type="project" value="InterPro"/>
</dbReference>
<dbReference type="CDD" id="cd01031">
    <property type="entry name" value="EriC"/>
    <property type="match status" value="1"/>
</dbReference>
<evidence type="ECO:0000256" key="6">
    <source>
        <dbReference type="ARBA" id="ARBA00023136"/>
    </source>
</evidence>
<organism evidence="10 11">
    <name type="scientific">Cetobacterium ceti</name>
    <dbReference type="NCBI Taxonomy" id="180163"/>
    <lineage>
        <taxon>Bacteria</taxon>
        <taxon>Fusobacteriati</taxon>
        <taxon>Fusobacteriota</taxon>
        <taxon>Fusobacteriia</taxon>
        <taxon>Fusobacteriales</taxon>
        <taxon>Fusobacteriaceae</taxon>
        <taxon>Cetobacterium</taxon>
    </lineage>
</organism>
<feature type="transmembrane region" description="Helical" evidence="8">
    <location>
        <begin position="257"/>
        <end position="275"/>
    </location>
</feature>
<evidence type="ECO:0000256" key="7">
    <source>
        <dbReference type="ARBA" id="ARBA00023214"/>
    </source>
</evidence>
<sequence>MKNLGMYFLAILTGVLTGIVTIPYRYLIEKSIYIRKIIFADKNSFLIHIEVLLGLYLIVLLINKFVEILPLISGSGIPQARAQTYGRFKMKYPVKDFTLKFIGGILGISSGFSLGREGPSVQVGALIGEWISKVFNVNKIGRKYLIMSGSSAGLSSAFTAPLASTLFIAEELEKFFNYRLIIFSFLGAITSGFMASKVFTDNIYLQIPRVFPNNFTLGKYIVIIILFSAFISVIGKSFTSSLIYFQKLYYNTKLNKYIKLFLITLSVYLMGTFFIDLTAGGESYLIKVVKTDNISFFMLAIAIVIKLLFSTLSYATGFPGGIFLPLLVTGGLSGKLFGLFLVYFNIIEPINIGIFVLLGMAGAFIVVVRSPVTGIILLLEMTNNFTMLPLLTLTGACVYIISYIMDVKPIYDILYEIIKRKDNNKGTVELVFEIGSNSYFDNMKIKDVILPENCKITSLERRKSELVLKDNLLIETSDIIGITVDRIDIEKFYNVFRTMANEV</sequence>
<feature type="transmembrane region" description="Helical" evidence="8">
    <location>
        <begin position="220"/>
        <end position="245"/>
    </location>
</feature>
<dbReference type="RefSeq" id="WP_078693905.1">
    <property type="nucleotide sequence ID" value="NZ_FUWX01000009.1"/>
</dbReference>
<dbReference type="PANTHER" id="PTHR45711">
    <property type="entry name" value="CHLORIDE CHANNEL PROTEIN"/>
    <property type="match status" value="1"/>
</dbReference>
<dbReference type="Pfam" id="PF02080">
    <property type="entry name" value="TrkA_C"/>
    <property type="match status" value="1"/>
</dbReference>
<evidence type="ECO:0000256" key="8">
    <source>
        <dbReference type="SAM" id="Phobius"/>
    </source>
</evidence>
<feature type="transmembrane region" description="Helical" evidence="8">
    <location>
        <begin position="144"/>
        <end position="168"/>
    </location>
</feature>
<evidence type="ECO:0000256" key="5">
    <source>
        <dbReference type="ARBA" id="ARBA00023065"/>
    </source>
</evidence>
<name>A0A1T4N175_9FUSO</name>
<dbReference type="GO" id="GO:0005247">
    <property type="term" value="F:voltage-gated chloride channel activity"/>
    <property type="evidence" value="ECO:0007669"/>
    <property type="project" value="TreeGrafter"/>
</dbReference>
<keyword evidence="7" id="KW-0868">Chloride</keyword>
<keyword evidence="5" id="KW-0406">Ion transport</keyword>
<dbReference type="InterPro" id="IPR001807">
    <property type="entry name" value="ClC"/>
</dbReference>
<keyword evidence="6 8" id="KW-0472">Membrane</keyword>
<proteinExistence type="predicted"/>
<accession>A0A1T4N175</accession>
<dbReference type="InterPro" id="IPR006037">
    <property type="entry name" value="RCK_C"/>
</dbReference>
<keyword evidence="3 8" id="KW-0812">Transmembrane</keyword>
<keyword evidence="4 8" id="KW-1133">Transmembrane helix</keyword>
<dbReference type="EMBL" id="FUWX01000009">
    <property type="protein sequence ID" value="SJZ72856.1"/>
    <property type="molecule type" value="Genomic_DNA"/>
</dbReference>
<evidence type="ECO:0000259" key="9">
    <source>
        <dbReference type="Pfam" id="PF02080"/>
    </source>
</evidence>
<dbReference type="GO" id="GO:0006813">
    <property type="term" value="P:potassium ion transport"/>
    <property type="evidence" value="ECO:0007669"/>
    <property type="project" value="InterPro"/>
</dbReference>
<dbReference type="GO" id="GO:0005886">
    <property type="term" value="C:plasma membrane"/>
    <property type="evidence" value="ECO:0007669"/>
    <property type="project" value="TreeGrafter"/>
</dbReference>
<evidence type="ECO:0000256" key="4">
    <source>
        <dbReference type="ARBA" id="ARBA00022989"/>
    </source>
</evidence>
<dbReference type="Proteomes" id="UP000191153">
    <property type="component" value="Unassembled WGS sequence"/>
</dbReference>
<evidence type="ECO:0000313" key="11">
    <source>
        <dbReference type="Proteomes" id="UP000191153"/>
    </source>
</evidence>
<dbReference type="InterPro" id="IPR014743">
    <property type="entry name" value="Cl-channel_core"/>
</dbReference>
<dbReference type="SUPFAM" id="SSF81340">
    <property type="entry name" value="Clc chloride channel"/>
    <property type="match status" value="1"/>
</dbReference>
<dbReference type="STRING" id="180163.SAMN02745174_01414"/>
<protein>
    <submittedName>
        <fullName evidence="10">H+/Cl-antiporter ClcA</fullName>
    </submittedName>
</protein>
<evidence type="ECO:0000256" key="2">
    <source>
        <dbReference type="ARBA" id="ARBA00022448"/>
    </source>
</evidence>
<evidence type="ECO:0000313" key="10">
    <source>
        <dbReference type="EMBL" id="SJZ72856.1"/>
    </source>
</evidence>
<dbReference type="Gene3D" id="1.10.3080.10">
    <property type="entry name" value="Clc chloride channel"/>
    <property type="match status" value="1"/>
</dbReference>
<comment type="subcellular location">
    <subcellularLocation>
        <location evidence="1">Membrane</location>
        <topology evidence="1">Multi-pass membrane protein</topology>
    </subcellularLocation>
</comment>
<keyword evidence="11" id="KW-1185">Reference proteome</keyword>
<feature type="domain" description="RCK C-terminal" evidence="9">
    <location>
        <begin position="432"/>
        <end position="496"/>
    </location>
</feature>
<dbReference type="AlphaFoldDB" id="A0A1T4N175"/>
<dbReference type="PRINTS" id="PR00762">
    <property type="entry name" value="CLCHANNEL"/>
</dbReference>
<reference evidence="10 11" key="1">
    <citation type="submission" date="2017-02" db="EMBL/GenBank/DDBJ databases">
        <authorList>
            <person name="Peterson S.W."/>
        </authorList>
    </citation>
    <scope>NUCLEOTIDE SEQUENCE [LARGE SCALE GENOMIC DNA]</scope>
    <source>
        <strain evidence="10 11">ATCC 700028</strain>
    </source>
</reference>
<gene>
    <name evidence="10" type="ORF">SAMN02745174_01414</name>
</gene>
<feature type="transmembrane region" description="Helical" evidence="8">
    <location>
        <begin position="6"/>
        <end position="24"/>
    </location>
</feature>
<feature type="transmembrane region" description="Helical" evidence="8">
    <location>
        <begin position="180"/>
        <end position="200"/>
    </location>
</feature>
<feature type="transmembrane region" description="Helical" evidence="8">
    <location>
        <begin position="45"/>
        <end position="66"/>
    </location>
</feature>
<feature type="transmembrane region" description="Helical" evidence="8">
    <location>
        <begin position="295"/>
        <end position="315"/>
    </location>
</feature>